<sequence>MTAVLLVEDDASLQRFVQLVCEDLALTLVCVDHVDAALQRLRAQSFELILSDLMLPQRHGLELLELLMQDPSLRAGARLAVFSAGLTPQVRSRLEALGITHLLSKPCGVKELQACLLGTTDTSTEPTVAEASTHQFAIDQHFGGNRSLYERFRASCVRQFPLDAQALREALAQCQATELRQRAHSLKSVVNSLGHPELGAYFRALEDGACAMPPDWQGLARIWAEAEPALLALR</sequence>
<dbReference type="InterPro" id="IPR050595">
    <property type="entry name" value="Bact_response_regulator"/>
</dbReference>
<dbReference type="PROSITE" id="PS50110">
    <property type="entry name" value="RESPONSE_REGULATORY"/>
    <property type="match status" value="1"/>
</dbReference>
<dbReference type="PROSITE" id="PS50894">
    <property type="entry name" value="HPT"/>
    <property type="match status" value="1"/>
</dbReference>
<dbReference type="Gene3D" id="1.20.120.160">
    <property type="entry name" value="HPT domain"/>
    <property type="match status" value="1"/>
</dbReference>
<accession>A0ABW7FQZ0</accession>
<dbReference type="InterPro" id="IPR008207">
    <property type="entry name" value="Sig_transdc_His_kin_Hpt_dom"/>
</dbReference>
<feature type="modified residue" description="Phosphohistidine" evidence="3">
    <location>
        <position position="184"/>
    </location>
</feature>
<dbReference type="RefSeq" id="WP_394457826.1">
    <property type="nucleotide sequence ID" value="NZ_JBIGHZ010000001.1"/>
</dbReference>
<evidence type="ECO:0000256" key="3">
    <source>
        <dbReference type="PROSITE-ProRule" id="PRU00110"/>
    </source>
</evidence>
<evidence type="ECO:0000256" key="2">
    <source>
        <dbReference type="ARBA" id="ARBA00023012"/>
    </source>
</evidence>
<dbReference type="SUPFAM" id="SSF52172">
    <property type="entry name" value="CheY-like"/>
    <property type="match status" value="1"/>
</dbReference>
<dbReference type="EMBL" id="JBIGHZ010000001">
    <property type="protein sequence ID" value="MFG6446735.1"/>
    <property type="molecule type" value="Genomic_DNA"/>
</dbReference>
<dbReference type="PANTHER" id="PTHR44591">
    <property type="entry name" value="STRESS RESPONSE REGULATOR PROTEIN 1"/>
    <property type="match status" value="1"/>
</dbReference>
<protein>
    <submittedName>
        <fullName evidence="7">Response regulator</fullName>
    </submittedName>
</protein>
<feature type="modified residue" description="4-aspartylphosphate" evidence="4">
    <location>
        <position position="52"/>
    </location>
</feature>
<dbReference type="SUPFAM" id="SSF47226">
    <property type="entry name" value="Histidine-containing phosphotransfer domain, HPT domain"/>
    <property type="match status" value="1"/>
</dbReference>
<dbReference type="PANTHER" id="PTHR44591:SF3">
    <property type="entry name" value="RESPONSE REGULATORY DOMAIN-CONTAINING PROTEIN"/>
    <property type="match status" value="1"/>
</dbReference>
<keyword evidence="1 4" id="KW-0597">Phosphoprotein</keyword>
<evidence type="ECO:0000259" key="5">
    <source>
        <dbReference type="PROSITE" id="PS50110"/>
    </source>
</evidence>
<keyword evidence="2" id="KW-0902">Two-component regulatory system</keyword>
<dbReference type="InterPro" id="IPR001789">
    <property type="entry name" value="Sig_transdc_resp-reg_receiver"/>
</dbReference>
<dbReference type="Gene3D" id="3.40.50.2300">
    <property type="match status" value="1"/>
</dbReference>
<dbReference type="SMART" id="SM00448">
    <property type="entry name" value="REC"/>
    <property type="match status" value="1"/>
</dbReference>
<evidence type="ECO:0000256" key="4">
    <source>
        <dbReference type="PROSITE-ProRule" id="PRU00169"/>
    </source>
</evidence>
<dbReference type="Proteomes" id="UP001606099">
    <property type="component" value="Unassembled WGS sequence"/>
</dbReference>
<feature type="domain" description="HPt" evidence="6">
    <location>
        <begin position="145"/>
        <end position="234"/>
    </location>
</feature>
<reference evidence="7 8" key="1">
    <citation type="submission" date="2024-08" db="EMBL/GenBank/DDBJ databases">
        <authorList>
            <person name="Lu H."/>
        </authorList>
    </citation>
    <scope>NUCLEOTIDE SEQUENCE [LARGE SCALE GENOMIC DNA]</scope>
    <source>
        <strain evidence="7 8">BYS180W</strain>
    </source>
</reference>
<gene>
    <name evidence="7" type="ORF">ACG0Z6_00610</name>
</gene>
<dbReference type="Pfam" id="PF01627">
    <property type="entry name" value="Hpt"/>
    <property type="match status" value="1"/>
</dbReference>
<organism evidence="7 8">
    <name type="scientific">Roseateles rivi</name>
    <dbReference type="NCBI Taxonomy" id="3299028"/>
    <lineage>
        <taxon>Bacteria</taxon>
        <taxon>Pseudomonadati</taxon>
        <taxon>Pseudomonadota</taxon>
        <taxon>Betaproteobacteria</taxon>
        <taxon>Burkholderiales</taxon>
        <taxon>Sphaerotilaceae</taxon>
        <taxon>Roseateles</taxon>
    </lineage>
</organism>
<evidence type="ECO:0000259" key="6">
    <source>
        <dbReference type="PROSITE" id="PS50894"/>
    </source>
</evidence>
<proteinExistence type="predicted"/>
<keyword evidence="8" id="KW-1185">Reference proteome</keyword>
<evidence type="ECO:0000313" key="8">
    <source>
        <dbReference type="Proteomes" id="UP001606099"/>
    </source>
</evidence>
<dbReference type="Pfam" id="PF00072">
    <property type="entry name" value="Response_reg"/>
    <property type="match status" value="1"/>
</dbReference>
<evidence type="ECO:0000313" key="7">
    <source>
        <dbReference type="EMBL" id="MFG6446735.1"/>
    </source>
</evidence>
<name>A0ABW7FQZ0_9BURK</name>
<dbReference type="InterPro" id="IPR011006">
    <property type="entry name" value="CheY-like_superfamily"/>
</dbReference>
<feature type="domain" description="Response regulatory" evidence="5">
    <location>
        <begin position="3"/>
        <end position="120"/>
    </location>
</feature>
<dbReference type="InterPro" id="IPR036641">
    <property type="entry name" value="HPT_dom_sf"/>
</dbReference>
<evidence type="ECO:0000256" key="1">
    <source>
        <dbReference type="ARBA" id="ARBA00022553"/>
    </source>
</evidence>
<comment type="caution">
    <text evidence="7">The sequence shown here is derived from an EMBL/GenBank/DDBJ whole genome shotgun (WGS) entry which is preliminary data.</text>
</comment>